<reference evidence="2 3" key="1">
    <citation type="submission" date="2023-11" db="EMBL/GenBank/DDBJ databases">
        <title>Halocaridina rubra genome assembly.</title>
        <authorList>
            <person name="Smith C."/>
        </authorList>
    </citation>
    <scope>NUCLEOTIDE SEQUENCE [LARGE SCALE GENOMIC DNA]</scope>
    <source>
        <strain evidence="2">EP-1</strain>
        <tissue evidence="2">Whole</tissue>
    </source>
</reference>
<proteinExistence type="predicted"/>
<name>A0AAN8X681_HALRR</name>
<evidence type="ECO:0000313" key="3">
    <source>
        <dbReference type="Proteomes" id="UP001381693"/>
    </source>
</evidence>
<feature type="region of interest" description="Disordered" evidence="1">
    <location>
        <begin position="28"/>
        <end position="62"/>
    </location>
</feature>
<accession>A0AAN8X681</accession>
<gene>
    <name evidence="2" type="ORF">SK128_015496</name>
</gene>
<sequence>MASNPTATIGLVVRKLKRRMDEEESFHQVARNEVECEEEEEEEEEEAIDETVEKENNPTDGTDHIEMTLYDDEGNPVNFVFDKFYMVGRQLSPLREGAKILPPCSPACRKNRLIRFI</sequence>
<dbReference type="EMBL" id="JAXCGZ010007803">
    <property type="protein sequence ID" value="KAK7078492.1"/>
    <property type="molecule type" value="Genomic_DNA"/>
</dbReference>
<evidence type="ECO:0000313" key="2">
    <source>
        <dbReference type="EMBL" id="KAK7078492.1"/>
    </source>
</evidence>
<evidence type="ECO:0000256" key="1">
    <source>
        <dbReference type="SAM" id="MobiDB-lite"/>
    </source>
</evidence>
<feature type="compositionally biased region" description="Acidic residues" evidence="1">
    <location>
        <begin position="35"/>
        <end position="50"/>
    </location>
</feature>
<feature type="compositionally biased region" description="Basic and acidic residues" evidence="1">
    <location>
        <begin position="51"/>
        <end position="62"/>
    </location>
</feature>
<organism evidence="2 3">
    <name type="scientific">Halocaridina rubra</name>
    <name type="common">Hawaiian red shrimp</name>
    <dbReference type="NCBI Taxonomy" id="373956"/>
    <lineage>
        <taxon>Eukaryota</taxon>
        <taxon>Metazoa</taxon>
        <taxon>Ecdysozoa</taxon>
        <taxon>Arthropoda</taxon>
        <taxon>Crustacea</taxon>
        <taxon>Multicrustacea</taxon>
        <taxon>Malacostraca</taxon>
        <taxon>Eumalacostraca</taxon>
        <taxon>Eucarida</taxon>
        <taxon>Decapoda</taxon>
        <taxon>Pleocyemata</taxon>
        <taxon>Caridea</taxon>
        <taxon>Atyoidea</taxon>
        <taxon>Atyidae</taxon>
        <taxon>Halocaridina</taxon>
    </lineage>
</organism>
<protein>
    <submittedName>
        <fullName evidence="2">Uncharacterized protein</fullName>
    </submittedName>
</protein>
<comment type="caution">
    <text evidence="2">The sequence shown here is derived from an EMBL/GenBank/DDBJ whole genome shotgun (WGS) entry which is preliminary data.</text>
</comment>
<keyword evidence="3" id="KW-1185">Reference proteome</keyword>
<dbReference type="Proteomes" id="UP001381693">
    <property type="component" value="Unassembled WGS sequence"/>
</dbReference>
<dbReference type="AlphaFoldDB" id="A0AAN8X681"/>